<reference evidence="4 5" key="1">
    <citation type="submission" date="2016-03" db="EMBL/GenBank/DDBJ databases">
        <title>Genome sequence of Nesiotobacter sp. nov., a moderately halophilic alphaproteobacterium isolated from the Yellow Sea, China.</title>
        <authorList>
            <person name="Zhang G."/>
            <person name="Zhang R."/>
        </authorList>
    </citation>
    <scope>NUCLEOTIDE SEQUENCE [LARGE SCALE GENOMIC DNA]</scope>
    <source>
        <strain evidence="4 5">WB1-6</strain>
    </source>
</reference>
<dbReference type="SUPFAM" id="SSF55103">
    <property type="entry name" value="FAD-linked oxidases, C-terminal domain"/>
    <property type="match status" value="1"/>
</dbReference>
<dbReference type="InterPro" id="IPR016164">
    <property type="entry name" value="FAD-linked_Oxase-like_C"/>
</dbReference>
<dbReference type="InterPro" id="IPR016166">
    <property type="entry name" value="FAD-bd_PCMH"/>
</dbReference>
<dbReference type="InterPro" id="IPR006094">
    <property type="entry name" value="Oxid_FAD_bind_N"/>
</dbReference>
<dbReference type="SUPFAM" id="SSF56176">
    <property type="entry name" value="FAD-binding/transporter-associated domain-like"/>
    <property type="match status" value="1"/>
</dbReference>
<dbReference type="NCBIfam" id="NF008439">
    <property type="entry name" value="PRK11282.1"/>
    <property type="match status" value="1"/>
</dbReference>
<name>A0A1U7JCF2_9HYPH</name>
<evidence type="ECO:0000256" key="2">
    <source>
        <dbReference type="ARBA" id="ARBA00022827"/>
    </source>
</evidence>
<dbReference type="RefSeq" id="WP_028482462.1">
    <property type="nucleotide sequence ID" value="NZ_LVVZ01000041.1"/>
</dbReference>
<keyword evidence="1" id="KW-0285">Flavoprotein</keyword>
<organism evidence="4 5">
    <name type="scientific">Pseudovibrio exalbescens</name>
    <dbReference type="NCBI Taxonomy" id="197461"/>
    <lineage>
        <taxon>Bacteria</taxon>
        <taxon>Pseudomonadati</taxon>
        <taxon>Pseudomonadota</taxon>
        <taxon>Alphaproteobacteria</taxon>
        <taxon>Hyphomicrobiales</taxon>
        <taxon>Stappiaceae</taxon>
        <taxon>Pseudovibrio</taxon>
    </lineage>
</organism>
<dbReference type="PROSITE" id="PS51387">
    <property type="entry name" value="FAD_PCMH"/>
    <property type="match status" value="1"/>
</dbReference>
<dbReference type="PANTHER" id="PTHR11748:SF103">
    <property type="entry name" value="GLYCOLATE OXIDASE SUBUNIT GLCE"/>
    <property type="match status" value="1"/>
</dbReference>
<feature type="domain" description="FAD-binding PCMH-type" evidence="3">
    <location>
        <begin position="1"/>
        <end position="183"/>
    </location>
</feature>
<evidence type="ECO:0000313" key="5">
    <source>
        <dbReference type="Proteomes" id="UP000185783"/>
    </source>
</evidence>
<dbReference type="STRING" id="197461.A3843_17310"/>
<dbReference type="EMBL" id="LVVZ01000041">
    <property type="protein sequence ID" value="OKL42436.1"/>
    <property type="molecule type" value="Genomic_DNA"/>
</dbReference>
<evidence type="ECO:0000256" key="1">
    <source>
        <dbReference type="ARBA" id="ARBA00022630"/>
    </source>
</evidence>
<proteinExistence type="predicted"/>
<evidence type="ECO:0000259" key="3">
    <source>
        <dbReference type="PROSITE" id="PS51387"/>
    </source>
</evidence>
<dbReference type="Proteomes" id="UP000185783">
    <property type="component" value="Unassembled WGS sequence"/>
</dbReference>
<dbReference type="Gene3D" id="3.30.465.10">
    <property type="match status" value="1"/>
</dbReference>
<evidence type="ECO:0000313" key="4">
    <source>
        <dbReference type="EMBL" id="OKL42436.1"/>
    </source>
</evidence>
<dbReference type="PANTHER" id="PTHR11748">
    <property type="entry name" value="D-LACTATE DEHYDROGENASE"/>
    <property type="match status" value="1"/>
</dbReference>
<protein>
    <submittedName>
        <fullName evidence="4">2-hydroxy-acid oxidase</fullName>
    </submittedName>
</protein>
<dbReference type="Pfam" id="PF01565">
    <property type="entry name" value="FAD_binding_4"/>
    <property type="match status" value="1"/>
</dbReference>
<sequence>MAQSFRPRDTAELVEVVKWAAAEQQPLEVIGNGSKRALGRPMQVANTLALDHLTGVVDYEPAELVLTARAGTPLAEIQALLQDNGQELAFEPMDYGPVLGEELGRATFGGTLSANVSGPRRIKAGAARDHVLGLEAVSGRGELFRAGGRVVKNVTGYDLARAFCASWGTLAVASTITVKVAPKATTEKTVCLFGLQGVEATGAMSAALGSSAEVSGAAHVPEKLAALQSGNWGGGRSATLLRLEGIEESIDYRVGILRRVLELAGTVEIMDAAASFSVWQSIRNLTVFPHNLGALWRVSVAPTAADDVIASLPEGCLVMQDWGGGLLWIADPDDQRDGTSLRAAIASAGGGHATLVKAPENVRNTIDVFHPQEPGLSLLTKRLKSQFDPHGILNPGRMYKGV</sequence>
<dbReference type="GO" id="GO:0071949">
    <property type="term" value="F:FAD binding"/>
    <property type="evidence" value="ECO:0007669"/>
    <property type="project" value="InterPro"/>
</dbReference>
<gene>
    <name evidence="4" type="ORF">A3843_17310</name>
</gene>
<keyword evidence="2" id="KW-0274">FAD</keyword>
<dbReference type="InterPro" id="IPR016169">
    <property type="entry name" value="FAD-bd_PCMH_sub2"/>
</dbReference>
<accession>A0A1U7JCF2</accession>
<dbReference type="GO" id="GO:0003824">
    <property type="term" value="F:catalytic activity"/>
    <property type="evidence" value="ECO:0007669"/>
    <property type="project" value="InterPro"/>
</dbReference>
<comment type="caution">
    <text evidence="4">The sequence shown here is derived from an EMBL/GenBank/DDBJ whole genome shotgun (WGS) entry which is preliminary data.</text>
</comment>
<keyword evidence="5" id="KW-1185">Reference proteome</keyword>
<dbReference type="InterPro" id="IPR036318">
    <property type="entry name" value="FAD-bd_PCMH-like_sf"/>
</dbReference>
<dbReference type="AlphaFoldDB" id="A0A1U7JCF2"/>